<evidence type="ECO:0000256" key="6">
    <source>
        <dbReference type="PROSITE-ProRule" id="PRU00723"/>
    </source>
</evidence>
<feature type="compositionally biased region" description="Low complexity" evidence="7">
    <location>
        <begin position="445"/>
        <end position="462"/>
    </location>
</feature>
<feature type="region of interest" description="Disordered" evidence="7">
    <location>
        <begin position="492"/>
        <end position="535"/>
    </location>
</feature>
<keyword evidence="1 6" id="KW-0479">Metal-binding</keyword>
<dbReference type="InterPro" id="IPR045234">
    <property type="entry name" value="Unkempt-like"/>
</dbReference>
<evidence type="ECO:0000256" key="5">
    <source>
        <dbReference type="PROSITE-ProRule" id="PRU00023"/>
    </source>
</evidence>
<dbReference type="eggNOG" id="KOG1595">
    <property type="taxonomic scope" value="Eukaryota"/>
</dbReference>
<dbReference type="InterPro" id="IPR002110">
    <property type="entry name" value="Ankyrin_rpt"/>
</dbReference>
<dbReference type="Pfam" id="PF12796">
    <property type="entry name" value="Ank_2"/>
    <property type="match status" value="1"/>
</dbReference>
<keyword evidence="4" id="KW-0238">DNA-binding</keyword>
<evidence type="ECO:0000259" key="8">
    <source>
        <dbReference type="PROSITE" id="PS50103"/>
    </source>
</evidence>
<dbReference type="GO" id="GO:0010468">
    <property type="term" value="P:regulation of gene expression"/>
    <property type="evidence" value="ECO:0007669"/>
    <property type="project" value="UniProtKB-ARBA"/>
</dbReference>
<evidence type="ECO:0000256" key="4">
    <source>
        <dbReference type="ARBA" id="ARBA00023125"/>
    </source>
</evidence>
<dbReference type="GO" id="GO:0008270">
    <property type="term" value="F:zinc ion binding"/>
    <property type="evidence" value="ECO:0007669"/>
    <property type="project" value="UniProtKB-KW"/>
</dbReference>
<dbReference type="SMART" id="SM00248">
    <property type="entry name" value="ANK"/>
    <property type="match status" value="2"/>
</dbReference>
<reference evidence="9 10" key="1">
    <citation type="journal article" date="2013" name="Proc. Natl. Acad. Sci. U.S.A.">
        <title>Fine-scale variation in meiotic recombination in Mimulus inferred from population shotgun sequencing.</title>
        <authorList>
            <person name="Hellsten U."/>
            <person name="Wright K.M."/>
            <person name="Jenkins J."/>
            <person name="Shu S."/>
            <person name="Yuan Y."/>
            <person name="Wessler S.R."/>
            <person name="Schmutz J."/>
            <person name="Willis J.H."/>
            <person name="Rokhsar D.S."/>
        </authorList>
    </citation>
    <scope>NUCLEOTIDE SEQUENCE [LARGE SCALE GENOMIC DNA]</scope>
    <source>
        <strain evidence="10">cv. DUN x IM62</strain>
    </source>
</reference>
<dbReference type="GO" id="GO:0003677">
    <property type="term" value="F:DNA binding"/>
    <property type="evidence" value="ECO:0007669"/>
    <property type="project" value="UniProtKB-KW"/>
</dbReference>
<proteinExistence type="predicted"/>
<sequence length="550" mass="60577">MEAAASQVGKNCSKLFELAATDNLNGFRYQVEKMGCDVNEVGLWYGLSFGSKKMSLEERTPIMIASLYGSTEVLKYIIRTKKVDLNRSCGSDRATALHCATAGDSRSSVQAVRILIEANADTNVVDVRGRRPGELIPFCVKSSNNYKSRTLDMLLNGNGVSIEEYEDEEGIRKKAYPFDTCLPDMNNGVYGSDEFRMYSFKVKPCTMGYSHDWKECPFVHPGENARRRDPSTHNYTCVPCPDYRRGICVRGNACEYGHGIFECWLHPAVYKTRLCKEETCCTRKVCFFAHSLDELRPLNDSTGSAMTSGQSIPVNSLELTSPSPQAMMSPLSATSQNRAGFSAREVDLDVGLLGLEKIRMQQRRQLLKEITRITTPYGSSSRIGELSSERLGEITESLDPSLLSKLQGLSPKYNNITGPHVQSPIGPRMQSPKGPHNGHHQLRTSYPSSSNMSSSPSRNPIGSSGGGFDSSAPMAAHSRSSAFARRSLNFIDRRNGRGGGGDGYHSGASPSHRQSKLFEQGPPDGQVDWGFNNEDDVNKLTKSASFGYRN</sequence>
<dbReference type="Pfam" id="PF25512">
    <property type="entry name" value="zf-CCCH_AtC3H23"/>
    <property type="match status" value="1"/>
</dbReference>
<feature type="region of interest" description="Disordered" evidence="7">
    <location>
        <begin position="413"/>
        <end position="480"/>
    </location>
</feature>
<dbReference type="Proteomes" id="UP000030748">
    <property type="component" value="Unassembled WGS sequence"/>
</dbReference>
<dbReference type="EMBL" id="KI631600">
    <property type="protein sequence ID" value="EYU26786.1"/>
    <property type="molecule type" value="Genomic_DNA"/>
</dbReference>
<evidence type="ECO:0000256" key="2">
    <source>
        <dbReference type="ARBA" id="ARBA00022771"/>
    </source>
</evidence>
<dbReference type="AlphaFoldDB" id="A0A022QFQ2"/>
<feature type="zinc finger region" description="C3H1-type" evidence="6">
    <location>
        <begin position="234"/>
        <end position="261"/>
    </location>
</feature>
<dbReference type="SUPFAM" id="SSF48403">
    <property type="entry name" value="Ankyrin repeat"/>
    <property type="match status" value="1"/>
</dbReference>
<dbReference type="PANTHER" id="PTHR14493">
    <property type="entry name" value="UNKEMPT FAMILY MEMBER"/>
    <property type="match status" value="1"/>
</dbReference>
<dbReference type="InterPro" id="IPR036770">
    <property type="entry name" value="Ankyrin_rpt-contain_sf"/>
</dbReference>
<dbReference type="PROSITE" id="PS50088">
    <property type="entry name" value="ANK_REPEAT"/>
    <property type="match status" value="1"/>
</dbReference>
<keyword evidence="5" id="KW-0040">ANK repeat</keyword>
<keyword evidence="10" id="KW-1185">Reference proteome</keyword>
<accession>A0A022QFQ2</accession>
<dbReference type="Gene3D" id="3.30.1370.210">
    <property type="match status" value="1"/>
</dbReference>
<gene>
    <name evidence="9" type="ORF">MIMGU_mgv1a025486mg</name>
</gene>
<dbReference type="InterPro" id="IPR000571">
    <property type="entry name" value="Znf_CCCH"/>
</dbReference>
<feature type="domain" description="C3H1-type" evidence="8">
    <location>
        <begin position="234"/>
        <end position="261"/>
    </location>
</feature>
<evidence type="ECO:0000256" key="3">
    <source>
        <dbReference type="ARBA" id="ARBA00022833"/>
    </source>
</evidence>
<dbReference type="PANTHER" id="PTHR14493:SF87">
    <property type="entry name" value="ZINC FINGER CCCH DOMAIN-CONTAINING PROTEIN 66"/>
    <property type="match status" value="1"/>
</dbReference>
<evidence type="ECO:0000256" key="1">
    <source>
        <dbReference type="ARBA" id="ARBA00022723"/>
    </source>
</evidence>
<dbReference type="SMART" id="SM00356">
    <property type="entry name" value="ZnF_C3H1"/>
    <property type="match status" value="2"/>
</dbReference>
<feature type="repeat" description="ANK" evidence="5">
    <location>
        <begin position="92"/>
        <end position="127"/>
    </location>
</feature>
<name>A0A022QFQ2_ERYGU</name>
<organism evidence="9 10">
    <name type="scientific">Erythranthe guttata</name>
    <name type="common">Yellow monkey flower</name>
    <name type="synonym">Mimulus guttatus</name>
    <dbReference type="NCBI Taxonomy" id="4155"/>
    <lineage>
        <taxon>Eukaryota</taxon>
        <taxon>Viridiplantae</taxon>
        <taxon>Streptophyta</taxon>
        <taxon>Embryophyta</taxon>
        <taxon>Tracheophyta</taxon>
        <taxon>Spermatophyta</taxon>
        <taxon>Magnoliopsida</taxon>
        <taxon>eudicotyledons</taxon>
        <taxon>Gunneridae</taxon>
        <taxon>Pentapetalae</taxon>
        <taxon>asterids</taxon>
        <taxon>lamiids</taxon>
        <taxon>Lamiales</taxon>
        <taxon>Phrymaceae</taxon>
        <taxon>Erythranthe</taxon>
    </lineage>
</organism>
<dbReference type="PROSITE" id="PS50103">
    <property type="entry name" value="ZF_C3H1"/>
    <property type="match status" value="1"/>
</dbReference>
<keyword evidence="3 6" id="KW-0862">Zinc</keyword>
<keyword evidence="2 6" id="KW-0863">Zinc-finger</keyword>
<dbReference type="STRING" id="4155.A0A022QFQ2"/>
<protein>
    <recommendedName>
        <fullName evidence="8">C3H1-type domain-containing protein</fullName>
    </recommendedName>
</protein>
<dbReference type="Gene3D" id="1.25.40.20">
    <property type="entry name" value="Ankyrin repeat-containing domain"/>
    <property type="match status" value="1"/>
</dbReference>
<feature type="non-terminal residue" evidence="9">
    <location>
        <position position="550"/>
    </location>
</feature>
<evidence type="ECO:0000313" key="9">
    <source>
        <dbReference type="EMBL" id="EYU26786.1"/>
    </source>
</evidence>
<evidence type="ECO:0000256" key="7">
    <source>
        <dbReference type="SAM" id="MobiDB-lite"/>
    </source>
</evidence>
<dbReference type="InterPro" id="IPR057444">
    <property type="entry name" value="Znf-CCCH_AtC3H23-like"/>
</dbReference>
<evidence type="ECO:0000313" key="10">
    <source>
        <dbReference type="Proteomes" id="UP000030748"/>
    </source>
</evidence>